<dbReference type="SUPFAM" id="SSF56784">
    <property type="entry name" value="HAD-like"/>
    <property type="match status" value="1"/>
</dbReference>
<dbReference type="SFLD" id="SFLDS00003">
    <property type="entry name" value="Haloacid_Dehalogenase"/>
    <property type="match status" value="1"/>
</dbReference>
<evidence type="ECO:0000256" key="1">
    <source>
        <dbReference type="SAM" id="SignalP"/>
    </source>
</evidence>
<evidence type="ECO:0000313" key="2">
    <source>
        <dbReference type="EMBL" id="KHJ88627.1"/>
    </source>
</evidence>
<dbReference type="SFLD" id="SFLDG01129">
    <property type="entry name" value="C1.5:_HAD__Beta-PGM__Phosphata"/>
    <property type="match status" value="1"/>
</dbReference>
<keyword evidence="3" id="KW-1185">Reference proteome</keyword>
<feature type="signal peptide" evidence="1">
    <location>
        <begin position="1"/>
        <end position="18"/>
    </location>
</feature>
<evidence type="ECO:0000313" key="3">
    <source>
        <dbReference type="Proteomes" id="UP000053660"/>
    </source>
</evidence>
<dbReference type="AlphaFoldDB" id="A0A0B1SYT5"/>
<reference evidence="2 3" key="1">
    <citation type="submission" date="2014-03" db="EMBL/GenBank/DDBJ databases">
        <title>Draft genome of the hookworm Oesophagostomum dentatum.</title>
        <authorList>
            <person name="Mitreva M."/>
        </authorList>
    </citation>
    <scope>NUCLEOTIDE SEQUENCE [LARGE SCALE GENOMIC DNA]</scope>
    <source>
        <strain evidence="2 3">OD-Hann</strain>
    </source>
</reference>
<dbReference type="Pfam" id="PF13419">
    <property type="entry name" value="HAD_2"/>
    <property type="match status" value="1"/>
</dbReference>
<dbReference type="Proteomes" id="UP000053660">
    <property type="component" value="Unassembled WGS sequence"/>
</dbReference>
<dbReference type="InterPro" id="IPR023198">
    <property type="entry name" value="PGP-like_dom2"/>
</dbReference>
<dbReference type="EMBL" id="KN555527">
    <property type="protein sequence ID" value="KHJ88627.1"/>
    <property type="molecule type" value="Genomic_DNA"/>
</dbReference>
<sequence length="262" mass="29555">MTLFGGMRFLCLSGNVLTTRIGLTSLQARLLSQRLTATHVIFDFDGLLVDTERCYTIANQTMLRKYGREYTPEHNAMIIGRSEQEAFTLLLKAVGLEDKLTPKEYIKQYDVILEDMFLKCKAMPGAEKLVRHLHKKNIPMALCSGSRGETFGPRREPHKEWLDLIPLKVFVGDEPTIKRGKPHPDPFLATMKRFSVKPSDPSKIIVFEDSPNGGRAALAAGMNCVMVPADQYRKEALSLGVTQVLHSLEEFRPEEYGIPPYD</sequence>
<protein>
    <submittedName>
        <fullName evidence="2">HAD hydrolase, family IA, variant 3</fullName>
    </submittedName>
</protein>
<organism evidence="2 3">
    <name type="scientific">Oesophagostomum dentatum</name>
    <name type="common">Nodular worm</name>
    <dbReference type="NCBI Taxonomy" id="61180"/>
    <lineage>
        <taxon>Eukaryota</taxon>
        <taxon>Metazoa</taxon>
        <taxon>Ecdysozoa</taxon>
        <taxon>Nematoda</taxon>
        <taxon>Chromadorea</taxon>
        <taxon>Rhabditida</taxon>
        <taxon>Rhabditina</taxon>
        <taxon>Rhabditomorpha</taxon>
        <taxon>Strongyloidea</taxon>
        <taxon>Strongylidae</taxon>
        <taxon>Oesophagostomum</taxon>
    </lineage>
</organism>
<keyword evidence="1" id="KW-0732">Signal</keyword>
<keyword evidence="2" id="KW-0378">Hydrolase</keyword>
<dbReference type="InterPro" id="IPR006439">
    <property type="entry name" value="HAD-SF_hydro_IA"/>
</dbReference>
<dbReference type="Gene3D" id="1.10.150.240">
    <property type="entry name" value="Putative phosphatase, domain 2"/>
    <property type="match status" value="1"/>
</dbReference>
<dbReference type="OrthoDB" id="40579at2759"/>
<dbReference type="GO" id="GO:0016791">
    <property type="term" value="F:phosphatase activity"/>
    <property type="evidence" value="ECO:0007669"/>
    <property type="project" value="TreeGrafter"/>
</dbReference>
<dbReference type="InterPro" id="IPR023214">
    <property type="entry name" value="HAD_sf"/>
</dbReference>
<dbReference type="InterPro" id="IPR041492">
    <property type="entry name" value="HAD_2"/>
</dbReference>
<dbReference type="PANTHER" id="PTHR18901">
    <property type="entry name" value="2-DEOXYGLUCOSE-6-PHOSPHATE PHOSPHATASE 2"/>
    <property type="match status" value="1"/>
</dbReference>
<dbReference type="InterPro" id="IPR036412">
    <property type="entry name" value="HAD-like_sf"/>
</dbReference>
<dbReference type="Gene3D" id="3.40.50.1000">
    <property type="entry name" value="HAD superfamily/HAD-like"/>
    <property type="match status" value="1"/>
</dbReference>
<proteinExistence type="predicted"/>
<feature type="chain" id="PRO_5002081818" evidence="1">
    <location>
        <begin position="19"/>
        <end position="262"/>
    </location>
</feature>
<name>A0A0B1SYT5_OESDE</name>
<gene>
    <name evidence="2" type="ORF">OESDEN_11578</name>
</gene>
<accession>A0A0B1SYT5</accession>
<dbReference type="NCBIfam" id="TIGR01509">
    <property type="entry name" value="HAD-SF-IA-v3"/>
    <property type="match status" value="1"/>
</dbReference>
<dbReference type="PANTHER" id="PTHR18901:SF38">
    <property type="entry name" value="PSEUDOURIDINE-5'-PHOSPHATASE"/>
    <property type="match status" value="1"/>
</dbReference>